<dbReference type="InterPro" id="IPR050595">
    <property type="entry name" value="Bact_response_regulator"/>
</dbReference>
<evidence type="ECO:0000256" key="3">
    <source>
        <dbReference type="SAM" id="MobiDB-lite"/>
    </source>
</evidence>
<evidence type="ECO:0000256" key="1">
    <source>
        <dbReference type="ARBA" id="ARBA00022553"/>
    </source>
</evidence>
<dbReference type="EMBL" id="QYUO01000001">
    <property type="protein sequence ID" value="RJF98502.1"/>
    <property type="molecule type" value="Genomic_DNA"/>
</dbReference>
<evidence type="ECO:0000313" key="6">
    <source>
        <dbReference type="Proteomes" id="UP000265955"/>
    </source>
</evidence>
<proteinExistence type="predicted"/>
<gene>
    <name evidence="5" type="ORF">D3871_08270</name>
</gene>
<dbReference type="PROSITE" id="PS50110">
    <property type="entry name" value="RESPONSE_REGULATORY"/>
    <property type="match status" value="1"/>
</dbReference>
<dbReference type="Gene3D" id="3.40.50.2300">
    <property type="match status" value="1"/>
</dbReference>
<accession>A0A3A3FQL1</accession>
<sequence length="152" mass="16803">MHGEHMRIIHPAGPMTSSSQCNENSRLPHDQMRVLVIEDNQDLAKLFCDLLEVMGCITSVAFNARTALEMARNGMPDLIFCDLRLPGEKSGFDVAAALRADAGFAHIPLIAVTGFDDSMGHQRAKDAGFDRVFEKPVKFAQIQDVLNTYRKG</sequence>
<feature type="compositionally biased region" description="Polar residues" evidence="3">
    <location>
        <begin position="15"/>
        <end position="25"/>
    </location>
</feature>
<evidence type="ECO:0000259" key="4">
    <source>
        <dbReference type="PROSITE" id="PS50110"/>
    </source>
</evidence>
<dbReference type="Pfam" id="PF00072">
    <property type="entry name" value="Response_reg"/>
    <property type="match status" value="1"/>
</dbReference>
<reference evidence="6" key="1">
    <citation type="submission" date="2018-09" db="EMBL/GenBank/DDBJ databases">
        <authorList>
            <person name="Zhu H."/>
        </authorList>
    </citation>
    <scope>NUCLEOTIDE SEQUENCE [LARGE SCALE GENOMIC DNA]</scope>
    <source>
        <strain evidence="6">K1R23-30</strain>
    </source>
</reference>
<dbReference type="PANTHER" id="PTHR44591">
    <property type="entry name" value="STRESS RESPONSE REGULATOR PROTEIN 1"/>
    <property type="match status" value="1"/>
</dbReference>
<keyword evidence="1 2" id="KW-0597">Phosphoprotein</keyword>
<dbReference type="InterPro" id="IPR001789">
    <property type="entry name" value="Sig_transdc_resp-reg_receiver"/>
</dbReference>
<protein>
    <submittedName>
        <fullName evidence="5">Response regulator</fullName>
    </submittedName>
</protein>
<dbReference type="SUPFAM" id="SSF52172">
    <property type="entry name" value="CheY-like"/>
    <property type="match status" value="1"/>
</dbReference>
<dbReference type="Proteomes" id="UP000265955">
    <property type="component" value="Unassembled WGS sequence"/>
</dbReference>
<feature type="modified residue" description="4-aspartylphosphate" evidence="2">
    <location>
        <position position="82"/>
    </location>
</feature>
<evidence type="ECO:0000256" key="2">
    <source>
        <dbReference type="PROSITE-ProRule" id="PRU00169"/>
    </source>
</evidence>
<dbReference type="AlphaFoldDB" id="A0A3A3FQL1"/>
<feature type="region of interest" description="Disordered" evidence="3">
    <location>
        <begin position="1"/>
        <end position="25"/>
    </location>
</feature>
<evidence type="ECO:0000313" key="5">
    <source>
        <dbReference type="EMBL" id="RJF98502.1"/>
    </source>
</evidence>
<name>A0A3A3FQL1_9BURK</name>
<organism evidence="5 6">
    <name type="scientific">Noviherbaspirillum saxi</name>
    <dbReference type="NCBI Taxonomy" id="2320863"/>
    <lineage>
        <taxon>Bacteria</taxon>
        <taxon>Pseudomonadati</taxon>
        <taxon>Pseudomonadota</taxon>
        <taxon>Betaproteobacteria</taxon>
        <taxon>Burkholderiales</taxon>
        <taxon>Oxalobacteraceae</taxon>
        <taxon>Noviherbaspirillum</taxon>
    </lineage>
</organism>
<keyword evidence="6" id="KW-1185">Reference proteome</keyword>
<comment type="caution">
    <text evidence="5">The sequence shown here is derived from an EMBL/GenBank/DDBJ whole genome shotgun (WGS) entry which is preliminary data.</text>
</comment>
<dbReference type="SMART" id="SM00448">
    <property type="entry name" value="REC"/>
    <property type="match status" value="1"/>
</dbReference>
<dbReference type="InterPro" id="IPR011006">
    <property type="entry name" value="CheY-like_superfamily"/>
</dbReference>
<feature type="domain" description="Response regulatory" evidence="4">
    <location>
        <begin position="33"/>
        <end position="150"/>
    </location>
</feature>
<dbReference type="PANTHER" id="PTHR44591:SF3">
    <property type="entry name" value="RESPONSE REGULATORY DOMAIN-CONTAINING PROTEIN"/>
    <property type="match status" value="1"/>
</dbReference>
<dbReference type="GO" id="GO:0000160">
    <property type="term" value="P:phosphorelay signal transduction system"/>
    <property type="evidence" value="ECO:0007669"/>
    <property type="project" value="InterPro"/>
</dbReference>